<dbReference type="EMBL" id="CAJFCJ010000096">
    <property type="protein sequence ID" value="CAD5126872.1"/>
    <property type="molecule type" value="Genomic_DNA"/>
</dbReference>
<dbReference type="GO" id="GO:0005737">
    <property type="term" value="C:cytoplasm"/>
    <property type="evidence" value="ECO:0007669"/>
    <property type="project" value="TreeGrafter"/>
</dbReference>
<comment type="caution">
    <text evidence="1">The sequence shown here is derived from an EMBL/GenBank/DDBJ whole genome shotgun (WGS) entry which is preliminary data.</text>
</comment>
<reference evidence="1 2" key="1">
    <citation type="submission" date="2020-08" db="EMBL/GenBank/DDBJ databases">
        <authorList>
            <person name="Hejnol A."/>
        </authorList>
    </citation>
    <scope>NUCLEOTIDE SEQUENCE [LARGE SCALE GENOMIC DNA]</scope>
</reference>
<gene>
    <name evidence="1" type="ORF">DGYR_LOCUS14090</name>
</gene>
<accession>A0A7I8WFE4</accession>
<dbReference type="InterPro" id="IPR032675">
    <property type="entry name" value="LRR_dom_sf"/>
</dbReference>
<organism evidence="1 2">
    <name type="scientific">Dimorphilus gyrociliatus</name>
    <dbReference type="NCBI Taxonomy" id="2664684"/>
    <lineage>
        <taxon>Eukaryota</taxon>
        <taxon>Metazoa</taxon>
        <taxon>Spiralia</taxon>
        <taxon>Lophotrochozoa</taxon>
        <taxon>Annelida</taxon>
        <taxon>Polychaeta</taxon>
        <taxon>Polychaeta incertae sedis</taxon>
        <taxon>Dinophilidae</taxon>
        <taxon>Dimorphilus</taxon>
    </lineage>
</organism>
<name>A0A7I8WFE4_9ANNE</name>
<protein>
    <submittedName>
        <fullName evidence="1">Uncharacterized protein</fullName>
    </submittedName>
</protein>
<dbReference type="SUPFAM" id="SSF52047">
    <property type="entry name" value="RNI-like"/>
    <property type="match status" value="4"/>
</dbReference>
<dbReference type="OrthoDB" id="120976at2759"/>
<dbReference type="Gene3D" id="3.80.10.10">
    <property type="entry name" value="Ribonuclease Inhibitor"/>
    <property type="match status" value="4"/>
</dbReference>
<dbReference type="PANTHER" id="PTHR45690:SF4">
    <property type="entry name" value="NACHT, LRR AND PYD DOMAINS-CONTAINING PROTEIN 10"/>
    <property type="match status" value="1"/>
</dbReference>
<evidence type="ECO:0000313" key="1">
    <source>
        <dbReference type="EMBL" id="CAD5126872.1"/>
    </source>
</evidence>
<dbReference type="Proteomes" id="UP000549394">
    <property type="component" value="Unassembled WGS sequence"/>
</dbReference>
<dbReference type="InterPro" id="IPR050637">
    <property type="entry name" value="NLRP_innate_immun_reg"/>
</dbReference>
<dbReference type="PANTHER" id="PTHR45690">
    <property type="entry name" value="NACHT, LRR AND PYD DOMAINS-CONTAINING PROTEIN 12"/>
    <property type="match status" value="1"/>
</dbReference>
<proteinExistence type="predicted"/>
<sequence>MNIVVLNFANCGFTYQIGNIFGLTIGKQHQLQELCLNDNCLENDVGICIFENIKNNCHSIIILNISNCGFTSKIGNSIGDAIGQQKRLKELDFSNNLLDDDIGKNIFWNIEKRCKNILHLNFESCGFTHEIGNIVGNAIGQQKNIIKINGADNLLGDKVGKNIFYNIKQNCNELATLKFYNCDFTSKIGNNIGDAIGQQKNIQLIHLNENHFGDDVGKNIFLNISNHCYNILSLNLSTCKFTDQIGNVLIIAISQQTNLQELLLSENQFGDTLIENLLKNIRINCNNISELNVGDCGFSSAIANSVIEFFCGQNFLEELCIYTIIYDFHISKEMLVNIEKKCKHLSTICFGKCEFTSEEAGIISDIIINQQDKLKQLYLWDNEFGDEGWKYILSHLENNCPNISILDLGNCGITSDIGNILGVMIGRKKYLKELNLWNNNIEDVVGKILFYNIKETHHNLTFINIENCGITPNIGNILGDAIGQQYYLQRLDISNNYLGDYVGKNIFQNISNNCRNIRKINFNDCGFTSEIGDILGDAIGQQKYLNELYIFNNNLGNFVGRHLFYNIKKYCQYIKCLDLSNCRFTSQIGNTLGDAIGQQTNLRSLFLSENNLRDSIGANIFSNIKLKCKKISELEYYNCGFTSKIDDIIGNAIGQLTYLKSISSSDNALTDYVGSCIFQSIQQICFQIVFLKFENCKFTSKIGYSFSNGIGQQTNLDVLHISGNRFGDDIGKNLFEKLYQNCQKLTYLAIKNCGFTCKIGNFLGNMIGRQKDLKVLDISDNNFGDDIGRVIFKNLNENCTKLCNLKCSNCGFTYRIGNIIGDAIGKQCSLITLSIKDNKLGDIVGKNIFSSMISECLNLEFLNVRNCDFTSNLSYIIGDAIANFTELKVLSLCNNQLCSVIGRYIFKNIQKNCRKIEIIDCNNCGFTSEIGNVVGYAIAEQANLRMLSLYNNSLGNDVGRCIFENVEMNCCMIENFNFRNCNFTSEIGRVIGNAISKQGNNLKDLCLANNPLGDNLGKYIFERIKESCCNILNLNIANCGLTSNIGDIVGKFIGQQTRIRRLSFSQNSFGNNVGKSIFENLKRKCNRLTFLHFESCNFTFHIGDCIGDAVGKQRGLEYLYFSENFLQDDVGKNIFENIKENCFNISVLKFANCGFSPLIGNILGDAIGQQRALKELIFSNNQIGDDIGFNLFYNLQQNCSCIVILKFESCGFTPNIGNVIGEMIGQQSQLKILCFSNNQFGNDVGKGIFQNIRKNCHQISELFCNLCGINSKIGNSIYDAIFFQKKLKTFHIWNIQFRQMDISCLSENIKIRNRLG</sequence>
<keyword evidence="2" id="KW-1185">Reference proteome</keyword>
<evidence type="ECO:0000313" key="2">
    <source>
        <dbReference type="Proteomes" id="UP000549394"/>
    </source>
</evidence>